<protein>
    <submittedName>
        <fullName evidence="2">Uncharacterized protein</fullName>
    </submittedName>
</protein>
<evidence type="ECO:0000313" key="3">
    <source>
        <dbReference type="Proteomes" id="UP001345013"/>
    </source>
</evidence>
<keyword evidence="3" id="KW-1185">Reference proteome</keyword>
<feature type="compositionally biased region" description="Basic and acidic residues" evidence="1">
    <location>
        <begin position="245"/>
        <end position="270"/>
    </location>
</feature>
<dbReference type="InterPro" id="IPR044852">
    <property type="entry name" value="WBP2-like"/>
</dbReference>
<proteinExistence type="predicted"/>
<feature type="compositionally biased region" description="Basic and acidic residues" evidence="1">
    <location>
        <begin position="196"/>
        <end position="223"/>
    </location>
</feature>
<evidence type="ECO:0000256" key="1">
    <source>
        <dbReference type="SAM" id="MobiDB-lite"/>
    </source>
</evidence>
<evidence type="ECO:0000313" key="2">
    <source>
        <dbReference type="EMBL" id="KAK5086119.1"/>
    </source>
</evidence>
<gene>
    <name evidence="2" type="ORF">LTR24_007050</name>
</gene>
<comment type="caution">
    <text evidence="2">The sequence shown here is derived from an EMBL/GenBank/DDBJ whole genome shotgun (WGS) entry which is preliminary data.</text>
</comment>
<organism evidence="2 3">
    <name type="scientific">Lithohypha guttulata</name>
    <dbReference type="NCBI Taxonomy" id="1690604"/>
    <lineage>
        <taxon>Eukaryota</taxon>
        <taxon>Fungi</taxon>
        <taxon>Dikarya</taxon>
        <taxon>Ascomycota</taxon>
        <taxon>Pezizomycotina</taxon>
        <taxon>Eurotiomycetes</taxon>
        <taxon>Chaetothyriomycetidae</taxon>
        <taxon>Chaetothyriales</taxon>
        <taxon>Trichomeriaceae</taxon>
        <taxon>Lithohypha</taxon>
    </lineage>
</organism>
<reference evidence="2 3" key="1">
    <citation type="submission" date="2023-08" db="EMBL/GenBank/DDBJ databases">
        <title>Black Yeasts Isolated from many extreme environments.</title>
        <authorList>
            <person name="Coleine C."/>
            <person name="Stajich J.E."/>
            <person name="Selbmann L."/>
        </authorList>
    </citation>
    <scope>NUCLEOTIDE SEQUENCE [LARGE SCALE GENOMIC DNA]</scope>
    <source>
        <strain evidence="2 3">CCFEE 5885</strain>
    </source>
</reference>
<feature type="region of interest" description="Disordered" evidence="1">
    <location>
        <begin position="196"/>
        <end position="304"/>
    </location>
</feature>
<dbReference type="EMBL" id="JAVRRG010000100">
    <property type="protein sequence ID" value="KAK5086119.1"/>
    <property type="molecule type" value="Genomic_DNA"/>
</dbReference>
<dbReference type="PANTHER" id="PTHR31606">
    <property type="entry name" value="WW DOMAIN BINDING PROTEIN 2, ISOFORM E"/>
    <property type="match status" value="1"/>
</dbReference>
<feature type="compositionally biased region" description="Basic and acidic residues" evidence="1">
    <location>
        <begin position="293"/>
        <end position="304"/>
    </location>
</feature>
<dbReference type="PANTHER" id="PTHR31606:SF1">
    <property type="entry name" value="WW DOMAIN BINDING PROTEIN 2, ISOFORM E"/>
    <property type="match status" value="1"/>
</dbReference>
<dbReference type="CDD" id="cd13214">
    <property type="entry name" value="PH-GRAM_WBP2"/>
    <property type="match status" value="1"/>
</dbReference>
<sequence length="304" mass="33601">MSLNWVMVPDASMTTSPSPQKSDFIPLPNERTIFKSSNRTSLSLTTPKSTYPAHSPNLSITSSDGTLYLTNQRIIYLPRANSTVSSNVSSFKSFSCALLNLHDTHLVMPWFGPNAWTAMVQPVPGGGLHSPGNASGMELKFTFKEGGAPDFQGKFEAIKERLQQVVDVAREQNGVQTSRGNVAANVDMANVHLEQLPRYEDSASDRIAPPERERQRDVDERVEQSAPASATADEVRAMAAAAATQRREEAVRRRSRGEEVERDRVNRGVEGEVPADAPPGYEEAQMESVQAELEWRSQRETERT</sequence>
<dbReference type="SUPFAM" id="SSF50729">
    <property type="entry name" value="PH domain-like"/>
    <property type="match status" value="1"/>
</dbReference>
<dbReference type="Proteomes" id="UP001345013">
    <property type="component" value="Unassembled WGS sequence"/>
</dbReference>
<name>A0ABR0K459_9EURO</name>
<accession>A0ABR0K459</accession>